<dbReference type="Proteomes" id="UP000230821">
    <property type="component" value="Unassembled WGS sequence"/>
</dbReference>
<dbReference type="Pfam" id="PF09992">
    <property type="entry name" value="NAGPA"/>
    <property type="match status" value="1"/>
</dbReference>
<dbReference type="AlphaFoldDB" id="A0A2G6KIW6"/>
<gene>
    <name evidence="3" type="ORF">CSA56_03705</name>
</gene>
<evidence type="ECO:0000259" key="2">
    <source>
        <dbReference type="Pfam" id="PF09992"/>
    </source>
</evidence>
<accession>A0A2G6KIW6</accession>
<evidence type="ECO:0000313" key="4">
    <source>
        <dbReference type="Proteomes" id="UP000230821"/>
    </source>
</evidence>
<keyword evidence="1" id="KW-0812">Transmembrane</keyword>
<name>A0A2G6KIW6_9BACT</name>
<sequence length="344" mass="39986">MNTFFGFLKLLVIFVLFSLVVGLVYLVVVAIRGGDDFFIPGRKKYTFETFLENLQAGKTLPASEHQRIYSTLKTLREDRLGNVLTDTNIPYDYRFFFQDVIPEFLENKEQHILHVPDARNILGRFSQDSDYAAKFLHVSGPESTILHGERLLKHYTKRLEMTGTYTSPFHFPAGLFIVDGEVINPVLQKWEGLVIVDDSGKLYIKDITALEYSFRPFDITHSHQDYRDFLRLAEKKKWSIFQTHLLVKHGETNASPALQRRFRRRAIFQNRSNTIFVYDSFDEQPTLYELAETLQQQYGAFEAVNLDMGPFGYAAQYENNDRVEIFMGKAESVQLSNIIVFHYN</sequence>
<reference evidence="3 4" key="1">
    <citation type="submission" date="2017-10" db="EMBL/GenBank/DDBJ databases">
        <title>Novel microbial diversity and functional potential in the marine mammal oral microbiome.</title>
        <authorList>
            <person name="Dudek N.K."/>
            <person name="Sun C.L."/>
            <person name="Burstein D."/>
            <person name="Kantor R.S."/>
            <person name="Aliaga Goltsman D.S."/>
            <person name="Bik E.M."/>
            <person name="Thomas B.C."/>
            <person name="Banfield J.F."/>
            <person name="Relman D.A."/>
        </authorList>
    </citation>
    <scope>NUCLEOTIDE SEQUENCE [LARGE SCALE GENOMIC DNA]</scope>
    <source>
        <strain evidence="3">DOLJORAL78_47_16</strain>
    </source>
</reference>
<protein>
    <recommendedName>
        <fullName evidence="2">Phosphodiester glycosidase domain-containing protein</fullName>
    </recommendedName>
</protein>
<feature type="domain" description="Phosphodiester glycosidase" evidence="2">
    <location>
        <begin position="162"/>
        <end position="307"/>
    </location>
</feature>
<keyword evidence="1" id="KW-1133">Transmembrane helix</keyword>
<feature type="transmembrane region" description="Helical" evidence="1">
    <location>
        <begin position="6"/>
        <end position="31"/>
    </location>
</feature>
<evidence type="ECO:0000256" key="1">
    <source>
        <dbReference type="SAM" id="Phobius"/>
    </source>
</evidence>
<dbReference type="EMBL" id="PDSK01000039">
    <property type="protein sequence ID" value="PIE35597.1"/>
    <property type="molecule type" value="Genomic_DNA"/>
</dbReference>
<dbReference type="InterPro" id="IPR018711">
    <property type="entry name" value="NAGPA"/>
</dbReference>
<evidence type="ECO:0000313" key="3">
    <source>
        <dbReference type="EMBL" id="PIE35597.1"/>
    </source>
</evidence>
<organism evidence="3 4">
    <name type="scientific">candidate division KSB3 bacterium</name>
    <dbReference type="NCBI Taxonomy" id="2044937"/>
    <lineage>
        <taxon>Bacteria</taxon>
        <taxon>candidate division KSB3</taxon>
    </lineage>
</organism>
<comment type="caution">
    <text evidence="3">The sequence shown here is derived from an EMBL/GenBank/DDBJ whole genome shotgun (WGS) entry which is preliminary data.</text>
</comment>
<proteinExistence type="predicted"/>
<keyword evidence="1" id="KW-0472">Membrane</keyword>